<dbReference type="KEGG" id="hro:HELRODRAFT_170714"/>
<dbReference type="CTD" id="20203323"/>
<dbReference type="GeneID" id="20203323"/>
<dbReference type="Pfam" id="PF19745">
    <property type="entry name" value="FUT8_N_cat"/>
    <property type="match status" value="1"/>
</dbReference>
<evidence type="ECO:0000313" key="6">
    <source>
        <dbReference type="EnsemblMetazoa" id="HelroP170714"/>
    </source>
</evidence>
<evidence type="ECO:0000256" key="3">
    <source>
        <dbReference type="PROSITE-ProRule" id="PRU00992"/>
    </source>
</evidence>
<name>T1F3C4_HELRO</name>
<keyword evidence="1 3" id="KW-0328">Glycosyltransferase</keyword>
<dbReference type="RefSeq" id="XP_009014756.1">
    <property type="nucleotide sequence ID" value="XM_009016508.1"/>
</dbReference>
<dbReference type="OrthoDB" id="6435034at2759"/>
<proteinExistence type="inferred from homology"/>
<reference evidence="5 7" key="2">
    <citation type="journal article" date="2013" name="Nature">
        <title>Insights into bilaterian evolution from three spiralian genomes.</title>
        <authorList>
            <person name="Simakov O."/>
            <person name="Marletaz F."/>
            <person name="Cho S.J."/>
            <person name="Edsinger-Gonzales E."/>
            <person name="Havlak P."/>
            <person name="Hellsten U."/>
            <person name="Kuo D.H."/>
            <person name="Larsson T."/>
            <person name="Lv J."/>
            <person name="Arendt D."/>
            <person name="Savage R."/>
            <person name="Osoegawa K."/>
            <person name="de Jong P."/>
            <person name="Grimwood J."/>
            <person name="Chapman J.A."/>
            <person name="Shapiro H."/>
            <person name="Aerts A."/>
            <person name="Otillar R.P."/>
            <person name="Terry A.Y."/>
            <person name="Boore J.L."/>
            <person name="Grigoriev I.V."/>
            <person name="Lindberg D.R."/>
            <person name="Seaver E.C."/>
            <person name="Weisblat D.A."/>
            <person name="Putnam N.H."/>
            <person name="Rokhsar D.S."/>
        </authorList>
    </citation>
    <scope>NUCLEOTIDE SEQUENCE</scope>
</reference>
<dbReference type="EMBL" id="AMQM01003662">
    <property type="status" value="NOT_ANNOTATED_CDS"/>
    <property type="molecule type" value="Genomic_DNA"/>
</dbReference>
<comment type="caution">
    <text evidence="3">Lacks conserved residue(s) required for the propagation of feature annotation.</text>
</comment>
<keyword evidence="2 3" id="KW-0808">Transferase</keyword>
<evidence type="ECO:0000313" key="7">
    <source>
        <dbReference type="Proteomes" id="UP000015101"/>
    </source>
</evidence>
<evidence type="ECO:0000256" key="2">
    <source>
        <dbReference type="ARBA" id="ARBA00022679"/>
    </source>
</evidence>
<sequence length="159" mass="18263">MALKATANNDSSSNISENLDRKFLVTRRKLMDNIRDIRYYLTSHLPKLVNRLLGFTNASEELDSTVDDFLENLEERFNYMEYLDAISSNDEQIRTMFNLSKAIQKRLQKLNDPKDCNATRYLGCAINLNCGFGCQMHHITYCLIAAYASGRVLIMDSNC</sequence>
<organism evidence="6 7">
    <name type="scientific">Helobdella robusta</name>
    <name type="common">Californian leech</name>
    <dbReference type="NCBI Taxonomy" id="6412"/>
    <lineage>
        <taxon>Eukaryota</taxon>
        <taxon>Metazoa</taxon>
        <taxon>Spiralia</taxon>
        <taxon>Lophotrochozoa</taxon>
        <taxon>Annelida</taxon>
        <taxon>Clitellata</taxon>
        <taxon>Hirudinea</taxon>
        <taxon>Rhynchobdellida</taxon>
        <taxon>Glossiphoniidae</taxon>
        <taxon>Helobdella</taxon>
    </lineage>
</organism>
<dbReference type="PANTHER" id="PTHR13132">
    <property type="entry name" value="ALPHA- 1,6 -FUCOSYLTRANSFERASE"/>
    <property type="match status" value="1"/>
</dbReference>
<gene>
    <name evidence="6" type="primary">20203323</name>
    <name evidence="5" type="ORF">HELRODRAFT_170714</name>
</gene>
<dbReference type="Proteomes" id="UP000015101">
    <property type="component" value="Unassembled WGS sequence"/>
</dbReference>
<dbReference type="HOGENOM" id="CLU_1662684_0_0_1"/>
<feature type="domain" description="GT23" evidence="4">
    <location>
        <begin position="118"/>
        <end position="159"/>
    </location>
</feature>
<dbReference type="PROSITE" id="PS51659">
    <property type="entry name" value="GT23"/>
    <property type="match status" value="1"/>
</dbReference>
<dbReference type="InParanoid" id="T1F3C4"/>
<reference evidence="7" key="1">
    <citation type="submission" date="2012-12" db="EMBL/GenBank/DDBJ databases">
        <authorList>
            <person name="Hellsten U."/>
            <person name="Grimwood J."/>
            <person name="Chapman J.A."/>
            <person name="Shapiro H."/>
            <person name="Aerts A."/>
            <person name="Otillar R.P."/>
            <person name="Terry A.Y."/>
            <person name="Boore J.L."/>
            <person name="Simakov O."/>
            <person name="Marletaz F."/>
            <person name="Cho S.-J."/>
            <person name="Edsinger-Gonzales E."/>
            <person name="Havlak P."/>
            <person name="Kuo D.-H."/>
            <person name="Larsson T."/>
            <person name="Lv J."/>
            <person name="Arendt D."/>
            <person name="Savage R."/>
            <person name="Osoegawa K."/>
            <person name="de Jong P."/>
            <person name="Lindberg D.R."/>
            <person name="Seaver E.C."/>
            <person name="Weisblat D.A."/>
            <person name="Putnam N.H."/>
            <person name="Grigoriev I.V."/>
            <person name="Rokhsar D.S."/>
        </authorList>
    </citation>
    <scope>NUCLEOTIDE SEQUENCE</scope>
</reference>
<evidence type="ECO:0000313" key="5">
    <source>
        <dbReference type="EMBL" id="ESO07378.1"/>
    </source>
</evidence>
<dbReference type="EMBL" id="KB096222">
    <property type="protein sequence ID" value="ESO07378.1"/>
    <property type="molecule type" value="Genomic_DNA"/>
</dbReference>
<evidence type="ECO:0000259" key="4">
    <source>
        <dbReference type="PROSITE" id="PS51659"/>
    </source>
</evidence>
<dbReference type="GO" id="GO:0016758">
    <property type="term" value="F:hexosyltransferase activity"/>
    <property type="evidence" value="ECO:0007669"/>
    <property type="project" value="UniProtKB-UniRule"/>
</dbReference>
<dbReference type="PANTHER" id="PTHR13132:SF29">
    <property type="entry name" value="ALPHA-(1,6)-FUCOSYLTRANSFERASE"/>
    <property type="match status" value="1"/>
</dbReference>
<dbReference type="eggNOG" id="KOG3705">
    <property type="taxonomic scope" value="Eukaryota"/>
</dbReference>
<evidence type="ECO:0000256" key="1">
    <source>
        <dbReference type="ARBA" id="ARBA00022676"/>
    </source>
</evidence>
<dbReference type="EnsemblMetazoa" id="HelroT170714">
    <property type="protein sequence ID" value="HelroP170714"/>
    <property type="gene ID" value="HelroG170714"/>
</dbReference>
<protein>
    <recommendedName>
        <fullName evidence="4">GT23 domain-containing protein</fullName>
    </recommendedName>
</protein>
<dbReference type="AlphaFoldDB" id="T1F3C4"/>
<comment type="similarity">
    <text evidence="3">Belongs to the glycosyltransferase 23 family.</text>
</comment>
<reference evidence="6" key="3">
    <citation type="submission" date="2015-06" db="UniProtKB">
        <authorList>
            <consortium name="EnsemblMetazoa"/>
        </authorList>
    </citation>
    <scope>IDENTIFICATION</scope>
</reference>
<keyword evidence="7" id="KW-1185">Reference proteome</keyword>
<accession>T1F3C4</accession>
<dbReference type="InterPro" id="IPR045573">
    <property type="entry name" value="Fut8_N_cat"/>
</dbReference>
<dbReference type="InterPro" id="IPR027350">
    <property type="entry name" value="GT23_dom"/>
</dbReference>